<keyword evidence="3" id="KW-1185">Reference proteome</keyword>
<evidence type="ECO:0000313" key="2">
    <source>
        <dbReference type="EMBL" id="VDP28698.1"/>
    </source>
</evidence>
<proteinExistence type="predicted"/>
<accession>A0A3P8D4U1</accession>
<dbReference type="Proteomes" id="UP000277204">
    <property type="component" value="Unassembled WGS sequence"/>
</dbReference>
<reference evidence="2 3" key="1">
    <citation type="submission" date="2018-11" db="EMBL/GenBank/DDBJ databases">
        <authorList>
            <consortium name="Pathogen Informatics"/>
        </authorList>
    </citation>
    <scope>NUCLEOTIDE SEQUENCE [LARGE SCALE GENOMIC DNA]</scope>
    <source>
        <strain evidence="2 3">Zambia</strain>
    </source>
</reference>
<dbReference type="AlphaFoldDB" id="A0A3P8D4U1"/>
<evidence type="ECO:0000256" key="1">
    <source>
        <dbReference type="SAM" id="MobiDB-lite"/>
    </source>
</evidence>
<dbReference type="Pfam" id="PF15006">
    <property type="entry name" value="DUF4517"/>
    <property type="match status" value="1"/>
</dbReference>
<evidence type="ECO:0000313" key="3">
    <source>
        <dbReference type="Proteomes" id="UP000277204"/>
    </source>
</evidence>
<name>A0A3P8D4U1_9TREM</name>
<dbReference type="EMBL" id="UZAI01017719">
    <property type="protein sequence ID" value="VDP28698.1"/>
    <property type="molecule type" value="Genomic_DNA"/>
</dbReference>
<sequence length="82" mass="9273">MKYIIQAKGQGTPLLRSGIHRITENQDYIDSDDYTEWPGYVNTEDDDDQEEESYGVEKAKTTLVATENIDANQGDDNDDESP</sequence>
<protein>
    <submittedName>
        <fullName evidence="2">Uncharacterized protein</fullName>
    </submittedName>
</protein>
<dbReference type="InterPro" id="IPR026794">
    <property type="entry name" value="ADISSP"/>
</dbReference>
<organism evidence="2 3">
    <name type="scientific">Schistosoma margrebowiei</name>
    <dbReference type="NCBI Taxonomy" id="48269"/>
    <lineage>
        <taxon>Eukaryota</taxon>
        <taxon>Metazoa</taxon>
        <taxon>Spiralia</taxon>
        <taxon>Lophotrochozoa</taxon>
        <taxon>Platyhelminthes</taxon>
        <taxon>Trematoda</taxon>
        <taxon>Digenea</taxon>
        <taxon>Strigeidida</taxon>
        <taxon>Schistosomatoidea</taxon>
        <taxon>Schistosomatidae</taxon>
        <taxon>Schistosoma</taxon>
    </lineage>
</organism>
<feature type="compositionally biased region" description="Acidic residues" evidence="1">
    <location>
        <begin position="43"/>
        <end position="54"/>
    </location>
</feature>
<feature type="region of interest" description="Disordered" evidence="1">
    <location>
        <begin position="30"/>
        <end position="56"/>
    </location>
</feature>
<gene>
    <name evidence="2" type="ORF">SMRZ_LOCUS18670</name>
</gene>